<feature type="transmembrane region" description="Helical" evidence="7">
    <location>
        <begin position="7"/>
        <end position="26"/>
    </location>
</feature>
<dbReference type="InterPro" id="IPR016964">
    <property type="entry name" value="Sigma2_recept"/>
</dbReference>
<keyword evidence="6 7" id="KW-0472">Membrane</keyword>
<feature type="domain" description="EXPERA" evidence="8">
    <location>
        <begin position="8"/>
        <end position="140"/>
    </location>
</feature>
<reference evidence="9 10" key="1">
    <citation type="submission" date="2020-08" db="EMBL/GenBank/DDBJ databases">
        <title>Plant Genome Project.</title>
        <authorList>
            <person name="Zhang R.-G."/>
        </authorList>
    </citation>
    <scope>NUCLEOTIDE SEQUENCE [LARGE SCALE GENOMIC DNA]</scope>
    <source>
        <strain evidence="9">WSP0</strain>
        <tissue evidence="9">Leaf</tissue>
    </source>
</reference>
<dbReference type="PANTHER" id="PTHR31204:SF1">
    <property type="entry name" value="SIGMA INTRACELLULAR RECEPTOR 2"/>
    <property type="match status" value="1"/>
</dbReference>
<feature type="transmembrane region" description="Helical" evidence="7">
    <location>
        <begin position="63"/>
        <end position="85"/>
    </location>
</feature>
<name>A0AAV6JZI8_9ERIC</name>
<dbReference type="AlphaFoldDB" id="A0AAV6JZI8"/>
<protein>
    <recommendedName>
        <fullName evidence="8">EXPERA domain-containing protein</fullName>
    </recommendedName>
</protein>
<evidence type="ECO:0000256" key="1">
    <source>
        <dbReference type="ARBA" id="ARBA00004477"/>
    </source>
</evidence>
<evidence type="ECO:0000256" key="6">
    <source>
        <dbReference type="ARBA" id="ARBA00023136"/>
    </source>
</evidence>
<comment type="subcellular location">
    <subcellularLocation>
        <location evidence="1">Endoplasmic reticulum membrane</location>
        <topology evidence="1">Multi-pass membrane protein</topology>
    </subcellularLocation>
</comment>
<evidence type="ECO:0000313" key="10">
    <source>
        <dbReference type="Proteomes" id="UP000823749"/>
    </source>
</evidence>
<keyword evidence="10" id="KW-1185">Reference proteome</keyword>
<feature type="transmembrane region" description="Helical" evidence="7">
    <location>
        <begin position="128"/>
        <end position="145"/>
    </location>
</feature>
<evidence type="ECO:0000256" key="2">
    <source>
        <dbReference type="ARBA" id="ARBA00009096"/>
    </source>
</evidence>
<dbReference type="EMBL" id="JACTNZ010000006">
    <property type="protein sequence ID" value="KAG5545534.1"/>
    <property type="molecule type" value="Genomic_DNA"/>
</dbReference>
<dbReference type="PANTHER" id="PTHR31204">
    <property type="entry name" value="SIGMA INTRACELLULAR RECEPTOR 2"/>
    <property type="match status" value="1"/>
</dbReference>
<dbReference type="PROSITE" id="PS51751">
    <property type="entry name" value="EXPERA"/>
    <property type="match status" value="1"/>
</dbReference>
<dbReference type="GO" id="GO:0005789">
    <property type="term" value="C:endoplasmic reticulum membrane"/>
    <property type="evidence" value="ECO:0007669"/>
    <property type="project" value="UniProtKB-SubCell"/>
</dbReference>
<keyword evidence="5 7" id="KW-1133">Transmembrane helix</keyword>
<keyword evidence="3 7" id="KW-0812">Transmembrane</keyword>
<evidence type="ECO:0000256" key="5">
    <source>
        <dbReference type="ARBA" id="ARBA00022989"/>
    </source>
</evidence>
<dbReference type="Proteomes" id="UP000823749">
    <property type="component" value="Chromosome 6"/>
</dbReference>
<gene>
    <name evidence="9" type="ORF">RHGRI_017888</name>
</gene>
<organism evidence="9 10">
    <name type="scientific">Rhododendron griersonianum</name>
    <dbReference type="NCBI Taxonomy" id="479676"/>
    <lineage>
        <taxon>Eukaryota</taxon>
        <taxon>Viridiplantae</taxon>
        <taxon>Streptophyta</taxon>
        <taxon>Embryophyta</taxon>
        <taxon>Tracheophyta</taxon>
        <taxon>Spermatophyta</taxon>
        <taxon>Magnoliopsida</taxon>
        <taxon>eudicotyledons</taxon>
        <taxon>Gunneridae</taxon>
        <taxon>Pentapetalae</taxon>
        <taxon>asterids</taxon>
        <taxon>Ericales</taxon>
        <taxon>Ericaceae</taxon>
        <taxon>Ericoideae</taxon>
        <taxon>Rhodoreae</taxon>
        <taxon>Rhododendron</taxon>
    </lineage>
</organism>
<comment type="similarity">
    <text evidence="2">Belongs to the TMEM97/sigma-2 receptor family.</text>
</comment>
<comment type="caution">
    <text evidence="9">The sequence shown here is derived from an EMBL/GenBank/DDBJ whole genome shotgun (WGS) entry which is preliminary data.</text>
</comment>
<dbReference type="Pfam" id="PF05241">
    <property type="entry name" value="EBP"/>
    <property type="match status" value="1"/>
</dbReference>
<evidence type="ECO:0000256" key="7">
    <source>
        <dbReference type="PIRNR" id="PIRNR031032"/>
    </source>
</evidence>
<accession>A0AAV6JZI8</accession>
<evidence type="ECO:0000256" key="4">
    <source>
        <dbReference type="ARBA" id="ARBA00022824"/>
    </source>
</evidence>
<proteinExistence type="inferred from homology"/>
<dbReference type="PIRSF" id="PIRSF031032">
    <property type="entry name" value="TMP_97_prd"/>
    <property type="match status" value="1"/>
</dbReference>
<dbReference type="InterPro" id="IPR033118">
    <property type="entry name" value="EXPERA"/>
</dbReference>
<feature type="transmembrane region" description="Helical" evidence="7">
    <location>
        <begin position="97"/>
        <end position="116"/>
    </location>
</feature>
<keyword evidence="4" id="KW-0256">Endoplasmic reticulum</keyword>
<evidence type="ECO:0000259" key="8">
    <source>
        <dbReference type="PROSITE" id="PS51751"/>
    </source>
</evidence>
<dbReference type="InterPro" id="IPR051987">
    <property type="entry name" value="Sigma-2_receptor-like"/>
</dbReference>
<sequence length="166" mass="18709">MGVFLNLIDALLFFFFTIIAICAPLIDSQACLPAHLYPKVIVDLTTWYSHEFGDYLMVEKPNFFVGLVWLELLFAWPLSLLNLYAILRGRSWFRTTCLVYGVSTFTSMVAILSEMLGSQRASDKLLMMHYPFLGFAVLAILRGLLPYSGKTTAAGTRPGLTKKKRV</sequence>
<evidence type="ECO:0000313" key="9">
    <source>
        <dbReference type="EMBL" id="KAG5545534.1"/>
    </source>
</evidence>
<evidence type="ECO:0000256" key="3">
    <source>
        <dbReference type="ARBA" id="ARBA00022692"/>
    </source>
</evidence>